<dbReference type="InterPro" id="IPR023996">
    <property type="entry name" value="TonB-dep_OMP_SusC/RagA"/>
</dbReference>
<dbReference type="InterPro" id="IPR037066">
    <property type="entry name" value="Plug_dom_sf"/>
</dbReference>
<keyword evidence="2 7" id="KW-0813">Transport</keyword>
<evidence type="ECO:0000256" key="7">
    <source>
        <dbReference type="PROSITE-ProRule" id="PRU01360"/>
    </source>
</evidence>
<dbReference type="Pfam" id="PF07660">
    <property type="entry name" value="STN"/>
    <property type="match status" value="1"/>
</dbReference>
<dbReference type="SMART" id="SM00965">
    <property type="entry name" value="STN"/>
    <property type="match status" value="1"/>
</dbReference>
<feature type="domain" description="Secretin/TonB short N-terminal" evidence="8">
    <location>
        <begin position="69"/>
        <end position="120"/>
    </location>
</feature>
<dbReference type="InterPro" id="IPR039426">
    <property type="entry name" value="TonB-dep_rcpt-like"/>
</dbReference>
<evidence type="ECO:0000313" key="10">
    <source>
        <dbReference type="Proteomes" id="UP000246099"/>
    </source>
</evidence>
<accession>A0ABM6WDU1</accession>
<evidence type="ECO:0000256" key="6">
    <source>
        <dbReference type="ARBA" id="ARBA00023237"/>
    </source>
</evidence>
<comment type="similarity">
    <text evidence="7">Belongs to the TonB-dependent receptor family.</text>
</comment>
<dbReference type="SUPFAM" id="SSF49464">
    <property type="entry name" value="Carboxypeptidase regulatory domain-like"/>
    <property type="match status" value="1"/>
</dbReference>
<sequence length="1132" mass="125082">MDSCTKCKGGIAIAGRSSKIFLVMKLLVVLLTATCMQVSAHVSAQIITFSGKNVSLGRVFEEIRKQGNYQFLYNTHLLKQARKVDLDVENMPVTQVLDICMKDQPLTYVISGNTIIIKQRPPAVKPPAPVIQEKKVQGQVTIKGSGEALPGVTVQVKGVPGRGTTTDVSGRYTINVPDNNAVLVFSFLGYGTKEEPVNGRTDIPVVLEEVGANLEQVVVVSYGAQSQRSITGSVTKVSTKDVQDIPAAEFGQKLQGRVAGLQVSQVSGRPGQGMTFRIRGASSLRSGNQPLIVIDGQPIAGDNINVINPDEIESYSVLKDASATALYGSRAANGVVIITTKQARAGRTAMSFNTYYGWQSVPQRGRPDMMNAREFAGFMRGFYEDKIKYENWKDPSSGLAEIPADYANPLQYGEGTDWYDALLRTAPISNYSLNISTGTEKVLSSTTLTYFNQQGVMYNTGMQRFSLRSNNEFRPNDKLKLGLNLAPTYQQDNNTRSTTLDNNRQAVSGALISSPLIPAVNSDGTLPTSASSYGMYKLPNFYQQLLIMNHKQKTLRLLANIYGELELLPGLTFRTTFNTDLIDADLNSFSPSTTGRFGAPPPQPATASAISSNAVSWLSENMLMYKFKLGGSHNFDLLAGYSAQKYEQNNRVVNGANFPNDRIPWISGAATTTGSTNNDQWSLLSWYGRLNYGFADKYYVTANIRRDGSSRFGGNRKWGYFPSASAAWIVSEEPFFPKSGTLSHLKIRGSYGLTGNNNIGNYTQTALLNATNYVFNGSTLAPGQSVIQMANNDLTWETSRQLDLGLELSLLKDRITFSYDYYRKTTEDLLYQWSVPWASGFANVAYNVGTFRMWGHELQINSRNLTGELEWNTSFNVAFNDNKVTELQTPGFIGGTGTYGDFNRTAQDRRIGELWGYVFDGIYMTQDEFNRQPKHVSSAVGSTRMKDIDGNGVINADDRTYLGNPNPRVIFGMANDLRYKNFDCSIVVAGQAGNKIMNTNMQNLVNIDGIFNVTKDMANRWRSPEDPGNGLVPRTLANTTELYRLGNSNWVFDGDYLTIKNITLGYTFDLKRLKYVQSARLYTSVQQAFVFTKYPGQNPEVNDTRDQQITAGLDNGSFPIPRTFMIGANINF</sequence>
<evidence type="ECO:0000256" key="4">
    <source>
        <dbReference type="ARBA" id="ARBA00022692"/>
    </source>
</evidence>
<keyword evidence="10" id="KW-1185">Reference proteome</keyword>
<dbReference type="PROSITE" id="PS52016">
    <property type="entry name" value="TONB_DEPENDENT_REC_3"/>
    <property type="match status" value="1"/>
</dbReference>
<dbReference type="Pfam" id="PF07715">
    <property type="entry name" value="Plug"/>
    <property type="match status" value="1"/>
</dbReference>
<evidence type="ECO:0000259" key="8">
    <source>
        <dbReference type="SMART" id="SM00965"/>
    </source>
</evidence>
<evidence type="ECO:0000256" key="1">
    <source>
        <dbReference type="ARBA" id="ARBA00004571"/>
    </source>
</evidence>
<proteinExistence type="inferred from homology"/>
<comment type="subcellular location">
    <subcellularLocation>
        <location evidence="1 7">Cell outer membrane</location>
        <topology evidence="1 7">Multi-pass membrane protein</topology>
    </subcellularLocation>
</comment>
<evidence type="ECO:0000313" key="9">
    <source>
        <dbReference type="EMBL" id="AWO01981.1"/>
    </source>
</evidence>
<reference evidence="9 10" key="1">
    <citation type="submission" date="2018-05" db="EMBL/GenBank/DDBJ databases">
        <title>Chitinophaga sp. nov., isolated from rhizosphere soil of Alhagi.</title>
        <authorList>
            <person name="Liu Y."/>
        </authorList>
    </citation>
    <scope>NUCLEOTIDE SEQUENCE [LARGE SCALE GENOMIC DNA]</scope>
    <source>
        <strain evidence="9 10">T22</strain>
    </source>
</reference>
<dbReference type="EMBL" id="CP029600">
    <property type="protein sequence ID" value="AWO01981.1"/>
    <property type="molecule type" value="Genomic_DNA"/>
</dbReference>
<evidence type="ECO:0000256" key="2">
    <source>
        <dbReference type="ARBA" id="ARBA00022448"/>
    </source>
</evidence>
<keyword evidence="9" id="KW-0675">Receptor</keyword>
<dbReference type="InterPro" id="IPR008969">
    <property type="entry name" value="CarboxyPept-like_regulatory"/>
</dbReference>
<evidence type="ECO:0000256" key="5">
    <source>
        <dbReference type="ARBA" id="ARBA00023136"/>
    </source>
</evidence>
<dbReference type="NCBIfam" id="TIGR04057">
    <property type="entry name" value="SusC_RagA_signa"/>
    <property type="match status" value="1"/>
</dbReference>
<keyword evidence="4 7" id="KW-0812">Transmembrane</keyword>
<name>A0ABM6WDU1_9BACT</name>
<dbReference type="Gene3D" id="2.40.170.20">
    <property type="entry name" value="TonB-dependent receptor, beta-barrel domain"/>
    <property type="match status" value="1"/>
</dbReference>
<dbReference type="Gene3D" id="2.170.130.10">
    <property type="entry name" value="TonB-dependent receptor, plug domain"/>
    <property type="match status" value="1"/>
</dbReference>
<protein>
    <submittedName>
        <fullName evidence="9">TonB-dependent receptor</fullName>
    </submittedName>
</protein>
<keyword evidence="5 7" id="KW-0472">Membrane</keyword>
<dbReference type="SUPFAM" id="SSF56935">
    <property type="entry name" value="Porins"/>
    <property type="match status" value="1"/>
</dbReference>
<dbReference type="Pfam" id="PF13715">
    <property type="entry name" value="CarbopepD_reg_2"/>
    <property type="match status" value="1"/>
</dbReference>
<dbReference type="Gene3D" id="2.60.40.1120">
    <property type="entry name" value="Carboxypeptidase-like, regulatory domain"/>
    <property type="match status" value="1"/>
</dbReference>
<dbReference type="InterPro" id="IPR036942">
    <property type="entry name" value="Beta-barrel_TonB_sf"/>
</dbReference>
<dbReference type="InterPro" id="IPR023997">
    <property type="entry name" value="TonB-dep_OMP_SusC/RagA_CS"/>
</dbReference>
<organism evidence="9 10">
    <name type="scientific">Chitinophaga alhagiae</name>
    <dbReference type="NCBI Taxonomy" id="2203219"/>
    <lineage>
        <taxon>Bacteria</taxon>
        <taxon>Pseudomonadati</taxon>
        <taxon>Bacteroidota</taxon>
        <taxon>Chitinophagia</taxon>
        <taxon>Chitinophagales</taxon>
        <taxon>Chitinophagaceae</taxon>
        <taxon>Chitinophaga</taxon>
    </lineage>
</organism>
<dbReference type="NCBIfam" id="TIGR04056">
    <property type="entry name" value="OMP_RagA_SusC"/>
    <property type="match status" value="1"/>
</dbReference>
<keyword evidence="6 7" id="KW-0998">Cell outer membrane</keyword>
<dbReference type="Proteomes" id="UP000246099">
    <property type="component" value="Chromosome"/>
</dbReference>
<dbReference type="InterPro" id="IPR012910">
    <property type="entry name" value="Plug_dom"/>
</dbReference>
<gene>
    <name evidence="9" type="ORF">DLD77_09870</name>
</gene>
<keyword evidence="3 7" id="KW-1134">Transmembrane beta strand</keyword>
<dbReference type="InterPro" id="IPR011662">
    <property type="entry name" value="Secretin/TonB_short_N"/>
</dbReference>
<evidence type="ECO:0000256" key="3">
    <source>
        <dbReference type="ARBA" id="ARBA00022452"/>
    </source>
</evidence>